<dbReference type="AlphaFoldDB" id="A0AAP0HSN7"/>
<dbReference type="EMBL" id="JBBNAE010000009">
    <property type="protein sequence ID" value="KAK9095727.1"/>
    <property type="molecule type" value="Genomic_DNA"/>
</dbReference>
<dbReference type="PANTHER" id="PTHR23189">
    <property type="entry name" value="RNA RECOGNITION MOTIF-CONTAINING"/>
    <property type="match status" value="1"/>
</dbReference>
<evidence type="ECO:0000256" key="2">
    <source>
        <dbReference type="ARBA" id="ARBA00022884"/>
    </source>
</evidence>
<feature type="compositionally biased region" description="Polar residues" evidence="5">
    <location>
        <begin position="706"/>
        <end position="727"/>
    </location>
</feature>
<dbReference type="Pfam" id="PF00076">
    <property type="entry name" value="RRM_1"/>
    <property type="match status" value="1"/>
</dbReference>
<gene>
    <name evidence="7" type="ORF">Sjap_021224</name>
</gene>
<protein>
    <recommendedName>
        <fullName evidence="6">RRM domain-containing protein</fullName>
    </recommendedName>
</protein>
<keyword evidence="8" id="KW-1185">Reference proteome</keyword>
<feature type="region of interest" description="Disordered" evidence="5">
    <location>
        <begin position="697"/>
        <end position="733"/>
    </location>
</feature>
<feature type="compositionally biased region" description="Polar residues" evidence="5">
    <location>
        <begin position="158"/>
        <end position="173"/>
    </location>
</feature>
<comment type="caution">
    <text evidence="7">The sequence shown here is derived from an EMBL/GenBank/DDBJ whole genome shotgun (WGS) entry which is preliminary data.</text>
</comment>
<dbReference type="CDD" id="cd21546">
    <property type="entry name" value="SPOC_FPA-like"/>
    <property type="match status" value="1"/>
</dbReference>
<dbReference type="InterPro" id="IPR035979">
    <property type="entry name" value="RBD_domain_sf"/>
</dbReference>
<feature type="region of interest" description="Disordered" evidence="5">
    <location>
        <begin position="367"/>
        <end position="394"/>
    </location>
</feature>
<keyword evidence="2 4" id="KW-0694">RNA-binding</keyword>
<dbReference type="Proteomes" id="UP001417504">
    <property type="component" value="Unassembled WGS sequence"/>
</dbReference>
<keyword evidence="3" id="KW-0539">Nucleus</keyword>
<feature type="compositionally biased region" description="Basic and acidic residues" evidence="5">
    <location>
        <begin position="28"/>
        <end position="69"/>
    </location>
</feature>
<evidence type="ECO:0000256" key="4">
    <source>
        <dbReference type="PROSITE-ProRule" id="PRU00176"/>
    </source>
</evidence>
<reference evidence="7 8" key="1">
    <citation type="submission" date="2024-01" db="EMBL/GenBank/DDBJ databases">
        <title>Genome assemblies of Stephania.</title>
        <authorList>
            <person name="Yang L."/>
        </authorList>
    </citation>
    <scope>NUCLEOTIDE SEQUENCE [LARGE SCALE GENOMIC DNA]</scope>
    <source>
        <strain evidence="7">QJT</strain>
        <tissue evidence="7">Leaf</tissue>
    </source>
</reference>
<dbReference type="SMART" id="SM00360">
    <property type="entry name" value="RRM"/>
    <property type="match status" value="1"/>
</dbReference>
<dbReference type="SUPFAM" id="SSF54928">
    <property type="entry name" value="RNA-binding domain, RBD"/>
    <property type="match status" value="1"/>
</dbReference>
<dbReference type="Gene3D" id="3.30.70.330">
    <property type="match status" value="1"/>
</dbReference>
<evidence type="ECO:0000256" key="3">
    <source>
        <dbReference type="ARBA" id="ARBA00023242"/>
    </source>
</evidence>
<dbReference type="GO" id="GO:0005634">
    <property type="term" value="C:nucleus"/>
    <property type="evidence" value="ECO:0007669"/>
    <property type="project" value="UniProtKB-SubCell"/>
</dbReference>
<comment type="subcellular location">
    <subcellularLocation>
        <location evidence="1">Nucleus</location>
    </subcellularLocation>
</comment>
<feature type="compositionally biased region" description="Basic and acidic residues" evidence="5">
    <location>
        <begin position="175"/>
        <end position="189"/>
    </location>
</feature>
<proteinExistence type="predicted"/>
<accession>A0AAP0HSN7</accession>
<dbReference type="PROSITE" id="PS50102">
    <property type="entry name" value="RRM"/>
    <property type="match status" value="1"/>
</dbReference>
<evidence type="ECO:0000256" key="5">
    <source>
        <dbReference type="SAM" id="MobiDB-lite"/>
    </source>
</evidence>
<dbReference type="InterPro" id="IPR000504">
    <property type="entry name" value="RRM_dom"/>
</dbReference>
<sequence length="851" mass="93715">MEERREAVVRVLEKEMNSDKSLASNDQHQLRRDETRSSERKTSLLQRDTRARASSHEPFYPEKSKMGDKNAEPSEVLWIGFPTFLNVNEGLLRRAFSPFGEIEKITVFPGRSYAFVQFRNLVAACRAKEILQGKLFDNPRVSICFARSEIGSSEHGRNSTSVHFSPNSKSFNNPGREDSNLGHLTNDSRLRSPRFSSNLDFSSVTGFSGKGSFWAGGSGSFDLMRSQGPRSELGPSEDVYENQSSPVRDRGPQFHNFSPGAPVIRGSLYEDPPDFSENIFLFREAKKLKTGAFPPDKELIERPFYESELEKQQACPPPALLDLPGCDTFDKKFSSGPFSHSWCPDPPINLGHPHGEREDHWQTPYNRSELGSGHLPTNPSRWHASPQKSHRSPLNDEWKWEGTIARGGTPVCHARCFPVGKVMDMMLPEFLDCTARTGLDMLAKHFYQAASSWVVFFVPASDVDIAFYNEFMHFLGERQRAAVAKLGERMTLFLVPPSEFSEKVLKVPGKMSISGVILRFQEPTNDFGSINHPFGAVDSKLASFHDDMSQHPKAIPPDMRTSSWNHNQSVVNSISHHFPPLSSFPTLRKPGPDAVPHLGNNVPGVSPSPSSSSSLAGSIHLTRGFESVGESRYIQPHQPANPVLPSTFSAHHLQGMDPVSGNLLPPVPDNAAMHSSDNIIPKEPLFGKLTVIHEASSSRYDPGMTDISSSGSTKFGQQQEMKPQSYASAPVPSLEPEQLAQLASILGKRQAGSSGQEQNSMQLNYACSDPSASQLTQAQPLLQQTSNPLVVPEVGSRELQSVGTGSQGNVAVQSIGSRGEDAEADPQKRLQATLQLAATLLQQIQQQAKAV</sequence>
<dbReference type="InterPro" id="IPR012677">
    <property type="entry name" value="Nucleotide-bd_a/b_plait_sf"/>
</dbReference>
<feature type="region of interest" description="Disordered" evidence="5">
    <location>
        <begin position="152"/>
        <end position="189"/>
    </location>
</feature>
<dbReference type="FunFam" id="3.30.70.330:FF:000522">
    <property type="entry name" value="RNA recognition motif (RRM)-containing protein"/>
    <property type="match status" value="1"/>
</dbReference>
<dbReference type="Pfam" id="PF07744">
    <property type="entry name" value="SPOC"/>
    <property type="match status" value="1"/>
</dbReference>
<feature type="region of interest" description="Disordered" evidence="5">
    <location>
        <begin position="15"/>
        <end position="69"/>
    </location>
</feature>
<evidence type="ECO:0000313" key="8">
    <source>
        <dbReference type="Proteomes" id="UP001417504"/>
    </source>
</evidence>
<feature type="region of interest" description="Disordered" evidence="5">
    <location>
        <begin position="225"/>
        <end position="254"/>
    </location>
</feature>
<evidence type="ECO:0000256" key="1">
    <source>
        <dbReference type="ARBA" id="ARBA00004123"/>
    </source>
</evidence>
<dbReference type="GO" id="GO:0003723">
    <property type="term" value="F:RNA binding"/>
    <property type="evidence" value="ECO:0007669"/>
    <property type="project" value="UniProtKB-UniRule"/>
</dbReference>
<name>A0AAP0HSN7_9MAGN</name>
<evidence type="ECO:0000259" key="6">
    <source>
        <dbReference type="PROSITE" id="PS50102"/>
    </source>
</evidence>
<feature type="domain" description="RRM" evidence="6">
    <location>
        <begin position="75"/>
        <end position="148"/>
    </location>
</feature>
<evidence type="ECO:0000313" key="7">
    <source>
        <dbReference type="EMBL" id="KAK9095727.1"/>
    </source>
</evidence>
<organism evidence="7 8">
    <name type="scientific">Stephania japonica</name>
    <dbReference type="NCBI Taxonomy" id="461633"/>
    <lineage>
        <taxon>Eukaryota</taxon>
        <taxon>Viridiplantae</taxon>
        <taxon>Streptophyta</taxon>
        <taxon>Embryophyta</taxon>
        <taxon>Tracheophyta</taxon>
        <taxon>Spermatophyta</taxon>
        <taxon>Magnoliopsida</taxon>
        <taxon>Ranunculales</taxon>
        <taxon>Menispermaceae</taxon>
        <taxon>Menispermoideae</taxon>
        <taxon>Cissampelideae</taxon>
        <taxon>Stephania</taxon>
    </lineage>
</organism>
<dbReference type="CDD" id="cd00590">
    <property type="entry name" value="RRM_SF"/>
    <property type="match status" value="1"/>
</dbReference>
<dbReference type="InterPro" id="IPR012921">
    <property type="entry name" value="SPOC_C"/>
</dbReference>